<dbReference type="GO" id="GO:0009245">
    <property type="term" value="P:lipid A biosynthetic process"/>
    <property type="evidence" value="ECO:0007669"/>
    <property type="project" value="TreeGrafter"/>
</dbReference>
<dbReference type="InterPro" id="IPR038107">
    <property type="entry name" value="Glycos_transf_N_sf"/>
</dbReference>
<comment type="subcellular location">
    <subcellularLocation>
        <location evidence="8">Cell membrane</location>
    </subcellularLocation>
</comment>
<evidence type="ECO:0000259" key="9">
    <source>
        <dbReference type="Pfam" id="PF04413"/>
    </source>
</evidence>
<protein>
    <recommendedName>
        <fullName evidence="3 8">3-deoxy-D-manno-octulosonic acid transferase</fullName>
        <shortName evidence="8">Kdo transferase</shortName>
        <ecNumber evidence="2 8">2.4.99.12</ecNumber>
    </recommendedName>
    <alternativeName>
        <fullName evidence="5 8">Lipid IV(A) 3-deoxy-D-manno-octulosonic acid transferase</fullName>
    </alternativeName>
</protein>
<dbReference type="OrthoDB" id="9789797at2"/>
<proteinExistence type="inferred from homology"/>
<gene>
    <name evidence="10" type="ORF">BC792_10122</name>
</gene>
<dbReference type="Gene3D" id="3.40.50.11720">
    <property type="entry name" value="3-Deoxy-D-manno-octulosonic-acid transferase, N-terminal domain"/>
    <property type="match status" value="1"/>
</dbReference>
<evidence type="ECO:0000256" key="8">
    <source>
        <dbReference type="RuleBase" id="RU365103"/>
    </source>
</evidence>
<dbReference type="EMBL" id="VNHX01000001">
    <property type="protein sequence ID" value="TYP98368.1"/>
    <property type="molecule type" value="Genomic_DNA"/>
</dbReference>
<evidence type="ECO:0000256" key="7">
    <source>
        <dbReference type="PIRSR" id="PIRSR639901-1"/>
    </source>
</evidence>
<dbReference type="PANTHER" id="PTHR42755">
    <property type="entry name" value="3-DEOXY-MANNO-OCTULOSONATE CYTIDYLYLTRANSFERASE"/>
    <property type="match status" value="1"/>
</dbReference>
<comment type="catalytic activity">
    <reaction evidence="6 8">
        <text>lipid IVA (E. coli) + CMP-3-deoxy-beta-D-manno-octulosonate = alpha-Kdo-(2-&gt;6)-lipid IVA (E. coli) + CMP + H(+)</text>
        <dbReference type="Rhea" id="RHEA:28066"/>
        <dbReference type="ChEBI" id="CHEBI:15378"/>
        <dbReference type="ChEBI" id="CHEBI:58603"/>
        <dbReference type="ChEBI" id="CHEBI:60364"/>
        <dbReference type="ChEBI" id="CHEBI:60377"/>
        <dbReference type="ChEBI" id="CHEBI:85987"/>
        <dbReference type="EC" id="2.4.99.12"/>
    </reaction>
</comment>
<dbReference type="PANTHER" id="PTHR42755:SF1">
    <property type="entry name" value="3-DEOXY-D-MANNO-OCTULOSONIC ACID TRANSFERASE, MITOCHONDRIAL-RELATED"/>
    <property type="match status" value="1"/>
</dbReference>
<evidence type="ECO:0000313" key="10">
    <source>
        <dbReference type="EMBL" id="TYP98368.1"/>
    </source>
</evidence>
<evidence type="ECO:0000256" key="6">
    <source>
        <dbReference type="ARBA" id="ARBA00049183"/>
    </source>
</evidence>
<dbReference type="Pfam" id="PF04413">
    <property type="entry name" value="Glycos_transf_N"/>
    <property type="match status" value="1"/>
</dbReference>
<dbReference type="UniPathway" id="UPA00958"/>
<comment type="function">
    <text evidence="8">Involved in lipopolysaccharide (LPS) biosynthesis. Catalyzes the transfer of 3-deoxy-D-manno-octulosonate (Kdo) residue(s) from CMP-Kdo to lipid IV(A), the tetraacyldisaccharide-1,4'-bisphosphate precursor of lipid A.</text>
</comment>
<evidence type="ECO:0000256" key="1">
    <source>
        <dbReference type="ARBA" id="ARBA00004713"/>
    </source>
</evidence>
<comment type="caution">
    <text evidence="10">The sequence shown here is derived from an EMBL/GenBank/DDBJ whole genome shotgun (WGS) entry which is preliminary data.</text>
</comment>
<evidence type="ECO:0000256" key="3">
    <source>
        <dbReference type="ARBA" id="ARBA00019077"/>
    </source>
</evidence>
<dbReference type="InterPro" id="IPR007507">
    <property type="entry name" value="Glycos_transf_N"/>
</dbReference>
<organism evidence="10 11">
    <name type="scientific">Sphingobacterium allocomposti</name>
    <dbReference type="NCBI Taxonomy" id="415956"/>
    <lineage>
        <taxon>Bacteria</taxon>
        <taxon>Pseudomonadati</taxon>
        <taxon>Bacteroidota</taxon>
        <taxon>Sphingobacteriia</taxon>
        <taxon>Sphingobacteriales</taxon>
        <taxon>Sphingobacteriaceae</taxon>
        <taxon>Sphingobacterium</taxon>
    </lineage>
</organism>
<dbReference type="Proteomes" id="UP000325105">
    <property type="component" value="Unassembled WGS sequence"/>
</dbReference>
<dbReference type="SUPFAM" id="SSF53756">
    <property type="entry name" value="UDP-Glycosyltransferase/glycogen phosphorylase"/>
    <property type="match status" value="1"/>
</dbReference>
<feature type="domain" description="3-deoxy-D-manno-octulosonic-acid transferase N-terminal" evidence="9">
    <location>
        <begin position="48"/>
        <end position="206"/>
    </location>
</feature>
<dbReference type="Gene3D" id="3.40.50.2000">
    <property type="entry name" value="Glycogen Phosphorylase B"/>
    <property type="match status" value="1"/>
</dbReference>
<dbReference type="GO" id="GO:0043842">
    <property type="term" value="F:Kdo transferase activity"/>
    <property type="evidence" value="ECO:0007669"/>
    <property type="project" value="UniProtKB-EC"/>
</dbReference>
<keyword evidence="8" id="KW-0472">Membrane</keyword>
<evidence type="ECO:0000313" key="11">
    <source>
        <dbReference type="Proteomes" id="UP000325105"/>
    </source>
</evidence>
<comment type="pathway">
    <text evidence="1 8">Bacterial outer membrane biogenesis; LPS core biosynthesis.</text>
</comment>
<dbReference type="GO" id="GO:0009244">
    <property type="term" value="P:lipopolysaccharide core region biosynthetic process"/>
    <property type="evidence" value="ECO:0007669"/>
    <property type="project" value="UniProtKB-UniRule"/>
</dbReference>
<dbReference type="AlphaFoldDB" id="A0A5S5DSL3"/>
<keyword evidence="8" id="KW-0448">Lipopolysaccharide biosynthesis</keyword>
<evidence type="ECO:0000256" key="5">
    <source>
        <dbReference type="ARBA" id="ARBA00031445"/>
    </source>
</evidence>
<evidence type="ECO:0000256" key="4">
    <source>
        <dbReference type="ARBA" id="ARBA00022679"/>
    </source>
</evidence>
<dbReference type="InterPro" id="IPR039901">
    <property type="entry name" value="Kdotransferase"/>
</dbReference>
<dbReference type="GO" id="GO:0005886">
    <property type="term" value="C:plasma membrane"/>
    <property type="evidence" value="ECO:0007669"/>
    <property type="project" value="UniProtKB-SubCell"/>
</dbReference>
<name>A0A5S5DSL3_9SPHI</name>
<keyword evidence="11" id="KW-1185">Reference proteome</keyword>
<dbReference type="RefSeq" id="WP_148906958.1">
    <property type="nucleotide sequence ID" value="NZ_VNHX01000001.1"/>
</dbReference>
<keyword evidence="8" id="KW-1003">Cell membrane</keyword>
<comment type="similarity">
    <text evidence="8">Belongs to the glycosyltransferase group 1 family.</text>
</comment>
<feature type="active site" description="Proton acceptor" evidence="7">
    <location>
        <position position="60"/>
    </location>
</feature>
<reference evidence="10 11" key="1">
    <citation type="submission" date="2019-07" db="EMBL/GenBank/DDBJ databases">
        <title>Genomic Encyclopedia of Archaeal and Bacterial Type Strains, Phase II (KMG-II): from individual species to whole genera.</title>
        <authorList>
            <person name="Goeker M."/>
        </authorList>
    </citation>
    <scope>NUCLEOTIDE SEQUENCE [LARGE SCALE GENOMIC DNA]</scope>
    <source>
        <strain evidence="10 11">DSM 18850</strain>
    </source>
</reference>
<sequence>MRLLYDLGISAYTLLLRGVSPCHVKAKKWVDGRRHLFSEIERAVGKGMRPIWFHFASLGEFEQGRSVMEAIKRKYPHEKILITFFSPSGYEIRKNTPLADYVFYLPTDTGQHARRFLDLVDPKLAIFTKYEYWYHYFRELRRRKIRLLMISAIFREEQIFFKWYGGFFRKILRQVSFFFTQNIDSVYWLKSIHITQAGLAGDTRFDRVVDIPKHGKPVPEVERFITGAAHVVVAGSTWPQDEVLLEALLSERQTWKAVVAPHEVDEAHIRQIKERFPTALLFSQFRHYTPDDISEAQVLIIDNIGMLSSLYGYGSVAYIGGGFGAGIHNTLEAATYGIPVVFGPKYGKFQEAVDLIEHGAAFCIQNRKELNDIFSALENPEQRNVAGTRARGYVEEKAGATPIIMKYLETERLLS</sequence>
<accession>A0A5S5DSL3</accession>
<evidence type="ECO:0000256" key="2">
    <source>
        <dbReference type="ARBA" id="ARBA00012621"/>
    </source>
</evidence>
<dbReference type="EC" id="2.4.99.12" evidence="2 8"/>
<keyword evidence="4 8" id="KW-0808">Transferase</keyword>